<organism evidence="2 3">
    <name type="scientific">Pristionchus entomophagus</name>
    <dbReference type="NCBI Taxonomy" id="358040"/>
    <lineage>
        <taxon>Eukaryota</taxon>
        <taxon>Metazoa</taxon>
        <taxon>Ecdysozoa</taxon>
        <taxon>Nematoda</taxon>
        <taxon>Chromadorea</taxon>
        <taxon>Rhabditida</taxon>
        <taxon>Rhabditina</taxon>
        <taxon>Diplogasteromorpha</taxon>
        <taxon>Diplogasteroidea</taxon>
        <taxon>Neodiplogasteridae</taxon>
        <taxon>Pristionchus</taxon>
    </lineage>
</organism>
<dbReference type="Proteomes" id="UP001432027">
    <property type="component" value="Unassembled WGS sequence"/>
</dbReference>
<dbReference type="AlphaFoldDB" id="A0AAV5U4U2"/>
<dbReference type="EMBL" id="BTSX01000005">
    <property type="protein sequence ID" value="GMT01454.1"/>
    <property type="molecule type" value="Genomic_DNA"/>
</dbReference>
<gene>
    <name evidence="2" type="ORF">PENTCL1PPCAC_23628</name>
</gene>
<accession>A0AAV5U4U2</accession>
<feature type="non-terminal residue" evidence="2">
    <location>
        <position position="1"/>
    </location>
</feature>
<comment type="caution">
    <text evidence="2">The sequence shown here is derived from an EMBL/GenBank/DDBJ whole genome shotgun (WGS) entry which is preliminary data.</text>
</comment>
<feature type="non-terminal residue" evidence="2">
    <location>
        <position position="85"/>
    </location>
</feature>
<feature type="region of interest" description="Disordered" evidence="1">
    <location>
        <begin position="13"/>
        <end position="34"/>
    </location>
</feature>
<name>A0AAV5U4U2_9BILA</name>
<protein>
    <submittedName>
        <fullName evidence="2">Uncharacterized protein</fullName>
    </submittedName>
</protein>
<evidence type="ECO:0000256" key="1">
    <source>
        <dbReference type="SAM" id="MobiDB-lite"/>
    </source>
</evidence>
<evidence type="ECO:0000313" key="3">
    <source>
        <dbReference type="Proteomes" id="UP001432027"/>
    </source>
</evidence>
<sequence length="85" mass="9313">VMIQGEKTVRIDGPLAATSDGSSAQKKFKPGDSLEELDSEKVQIIREVISIMVSFHPSTDEELDLDKLKDVLYDVCMGDVSVNEA</sequence>
<keyword evidence="3" id="KW-1185">Reference proteome</keyword>
<reference evidence="2" key="1">
    <citation type="submission" date="2023-10" db="EMBL/GenBank/DDBJ databases">
        <title>Genome assembly of Pristionchus species.</title>
        <authorList>
            <person name="Yoshida K."/>
            <person name="Sommer R.J."/>
        </authorList>
    </citation>
    <scope>NUCLEOTIDE SEQUENCE</scope>
    <source>
        <strain evidence="2">RS0144</strain>
    </source>
</reference>
<proteinExistence type="predicted"/>
<evidence type="ECO:0000313" key="2">
    <source>
        <dbReference type="EMBL" id="GMT01454.1"/>
    </source>
</evidence>